<protein>
    <recommendedName>
        <fullName evidence="13">Retinoblastoma-like protein 1</fullName>
    </recommendedName>
</protein>
<keyword evidence="4" id="KW-0805">Transcription regulation</keyword>
<dbReference type="SMART" id="SM01367">
    <property type="entry name" value="DUF3452"/>
    <property type="match status" value="1"/>
</dbReference>
<feature type="region of interest" description="Disordered" evidence="8">
    <location>
        <begin position="839"/>
        <end position="865"/>
    </location>
</feature>
<feature type="region of interest" description="Disordered" evidence="8">
    <location>
        <begin position="656"/>
        <end position="676"/>
    </location>
</feature>
<dbReference type="InterPro" id="IPR002719">
    <property type="entry name" value="RB_B"/>
</dbReference>
<dbReference type="PANTHER" id="PTHR13742:SF17">
    <property type="entry name" value="RE32990P-RELATED"/>
    <property type="match status" value="1"/>
</dbReference>
<reference evidence="11 12" key="1">
    <citation type="journal article" date="2024" name="bioRxiv">
        <title>A reference genome for Trichogramma kaykai: A tiny desert-dwelling parasitoid wasp with competing sex-ratio distorters.</title>
        <authorList>
            <person name="Culotta J."/>
            <person name="Lindsey A.R."/>
        </authorList>
    </citation>
    <scope>NUCLEOTIDE SEQUENCE [LARGE SCALE GENOMIC DNA]</scope>
    <source>
        <strain evidence="11 12">KSX58</strain>
    </source>
</reference>
<feature type="compositionally biased region" description="Polar residues" evidence="8">
    <location>
        <begin position="708"/>
        <end position="721"/>
    </location>
</feature>
<accession>A0ABD2XMW5</accession>
<evidence type="ECO:0000256" key="1">
    <source>
        <dbReference type="ARBA" id="ARBA00004123"/>
    </source>
</evidence>
<dbReference type="InterPro" id="IPR036915">
    <property type="entry name" value="Cyclin-like_sf"/>
</dbReference>
<evidence type="ECO:0000313" key="11">
    <source>
        <dbReference type="EMBL" id="KAL3406061.1"/>
    </source>
</evidence>
<evidence type="ECO:0008006" key="13">
    <source>
        <dbReference type="Google" id="ProtNLM"/>
    </source>
</evidence>
<evidence type="ECO:0000259" key="10">
    <source>
        <dbReference type="SMART" id="SM01368"/>
    </source>
</evidence>
<feature type="domain" description="Retinoblastoma-associated protein N-terminal" evidence="9">
    <location>
        <begin position="64"/>
        <end position="208"/>
    </location>
</feature>
<dbReference type="AlphaFoldDB" id="A0ABD2XMW5"/>
<dbReference type="InterPro" id="IPR002720">
    <property type="entry name" value="RB_A"/>
</dbReference>
<organism evidence="11 12">
    <name type="scientific">Trichogramma kaykai</name>
    <dbReference type="NCBI Taxonomy" id="54128"/>
    <lineage>
        <taxon>Eukaryota</taxon>
        <taxon>Metazoa</taxon>
        <taxon>Ecdysozoa</taxon>
        <taxon>Arthropoda</taxon>
        <taxon>Hexapoda</taxon>
        <taxon>Insecta</taxon>
        <taxon>Pterygota</taxon>
        <taxon>Neoptera</taxon>
        <taxon>Endopterygota</taxon>
        <taxon>Hymenoptera</taxon>
        <taxon>Apocrita</taxon>
        <taxon>Proctotrupomorpha</taxon>
        <taxon>Chalcidoidea</taxon>
        <taxon>Trichogrammatidae</taxon>
        <taxon>Trichogramma</taxon>
    </lineage>
</organism>
<dbReference type="GO" id="GO:0060255">
    <property type="term" value="P:regulation of macromolecule metabolic process"/>
    <property type="evidence" value="ECO:0007669"/>
    <property type="project" value="UniProtKB-ARBA"/>
</dbReference>
<proteinExistence type="inferred from homology"/>
<comment type="caution">
    <text evidence="11">The sequence shown here is derived from an EMBL/GenBank/DDBJ whole genome shotgun (WGS) entry which is preliminary data.</text>
</comment>
<dbReference type="Pfam" id="PF01857">
    <property type="entry name" value="RB_B"/>
    <property type="match status" value="1"/>
</dbReference>
<comment type="similarity">
    <text evidence="2">Belongs to the retinoblastoma protein (RB) family.</text>
</comment>
<dbReference type="SMART" id="SM01368">
    <property type="entry name" value="RB_A"/>
    <property type="match status" value="1"/>
</dbReference>
<dbReference type="InterPro" id="IPR028309">
    <property type="entry name" value="RB_fam"/>
</dbReference>
<dbReference type="Pfam" id="PF11934">
    <property type="entry name" value="DUF3452"/>
    <property type="match status" value="1"/>
</dbReference>
<dbReference type="GO" id="GO:0005634">
    <property type="term" value="C:nucleus"/>
    <property type="evidence" value="ECO:0007669"/>
    <property type="project" value="UniProtKB-SubCell"/>
</dbReference>
<gene>
    <name evidence="11" type="ORF">TKK_001458</name>
</gene>
<evidence type="ECO:0000256" key="3">
    <source>
        <dbReference type="ARBA" id="ARBA00022491"/>
    </source>
</evidence>
<feature type="compositionally biased region" description="Polar residues" evidence="8">
    <location>
        <begin position="658"/>
        <end position="676"/>
    </location>
</feature>
<dbReference type="InterPro" id="IPR024599">
    <property type="entry name" value="RB_N"/>
</dbReference>
<evidence type="ECO:0000256" key="2">
    <source>
        <dbReference type="ARBA" id="ARBA00009475"/>
    </source>
</evidence>
<dbReference type="Pfam" id="PF01858">
    <property type="entry name" value="RB_A"/>
    <property type="match status" value="1"/>
</dbReference>
<dbReference type="GO" id="GO:0019219">
    <property type="term" value="P:regulation of nucleobase-containing compound metabolic process"/>
    <property type="evidence" value="ECO:0007669"/>
    <property type="project" value="UniProtKB-ARBA"/>
</dbReference>
<evidence type="ECO:0000256" key="5">
    <source>
        <dbReference type="ARBA" id="ARBA00023163"/>
    </source>
</evidence>
<keyword evidence="3" id="KW-0678">Repressor</keyword>
<evidence type="ECO:0000256" key="6">
    <source>
        <dbReference type="ARBA" id="ARBA00023242"/>
    </source>
</evidence>
<name>A0ABD2XMW5_9HYME</name>
<feature type="region of interest" description="Disordered" evidence="8">
    <location>
        <begin position="697"/>
        <end position="727"/>
    </location>
</feature>
<dbReference type="Gene3D" id="1.10.472.140">
    <property type="match status" value="1"/>
</dbReference>
<evidence type="ECO:0000256" key="7">
    <source>
        <dbReference type="ARBA" id="ARBA00023306"/>
    </source>
</evidence>
<dbReference type="SUPFAM" id="SSF47954">
    <property type="entry name" value="Cyclin-like"/>
    <property type="match status" value="2"/>
</dbReference>
<keyword evidence="12" id="KW-1185">Reference proteome</keyword>
<dbReference type="Proteomes" id="UP001627154">
    <property type="component" value="Unassembled WGS sequence"/>
</dbReference>
<evidence type="ECO:0000256" key="8">
    <source>
        <dbReference type="SAM" id="MobiDB-lite"/>
    </source>
</evidence>
<evidence type="ECO:0000313" key="12">
    <source>
        <dbReference type="Proteomes" id="UP001627154"/>
    </source>
</evidence>
<dbReference type="GO" id="GO:0010564">
    <property type="term" value="P:regulation of cell cycle process"/>
    <property type="evidence" value="ECO:0007669"/>
    <property type="project" value="UniProtKB-ARBA"/>
</dbReference>
<feature type="domain" description="Retinoblastoma-associated protein A-box" evidence="10">
    <location>
        <begin position="407"/>
        <end position="602"/>
    </location>
</feature>
<dbReference type="Gene3D" id="1.10.472.10">
    <property type="entry name" value="Cyclin-like"/>
    <property type="match status" value="3"/>
</dbReference>
<dbReference type="PANTHER" id="PTHR13742">
    <property type="entry name" value="RETINOBLASTOMA-ASSOCIATED PROTEIN RB -RELATED"/>
    <property type="match status" value="1"/>
</dbReference>
<evidence type="ECO:0000259" key="9">
    <source>
        <dbReference type="SMART" id="SM01367"/>
    </source>
</evidence>
<comment type="subcellular location">
    <subcellularLocation>
        <location evidence="1">Nucleus</location>
    </subcellularLocation>
</comment>
<keyword evidence="6" id="KW-0539">Nucleus</keyword>
<evidence type="ECO:0000256" key="4">
    <source>
        <dbReference type="ARBA" id="ARBA00023015"/>
    </source>
</evidence>
<dbReference type="EMBL" id="JBJJXI010000019">
    <property type="protein sequence ID" value="KAL3406061.1"/>
    <property type="molecule type" value="Genomic_DNA"/>
</dbReference>
<keyword evidence="7" id="KW-0131">Cell cycle</keyword>
<sequence>MGKPDDNEDSTFTKHQDLCEKLNMDASAAKEAWESYENIRQHYTLGGDQLHWIGCALYVACRKASTPTVGKAGSNIQGNCVSLTRLLRLCNLPLTEFFTKSKAWADMCHMPQDFGARIDSLQKNFSVSSVIFQKYQPIFKNIFKDPSEELGKPVRSRRHRTLPCTPSRLFEFGWSLFICIKSKLAMISDDLVNSYHLLLVCCDLLYMNALVANRRDLLNSEFEGLPEKFNTPDFTLTESAICIIDLLCDNQQFSTEAKLIKTYYFKLQMNELFNQKVLRGNQTDFTGLLDALNFDGNNKSVNRIYEQHILNVGDLDERIFLAEWRRARIEGNSQKEIFHGDVAWCALLKGPDSNSNIGSTPAKMMNMSDFQEQFQSKKEQLNSLQTWAPPTPLTGRKYLKTKDIANTALPNPTQSVVRLQSLLVGCNPLPSESLQEIFKNSSPDIEIFVKAKVEEFGNMFCEAYSSKLPEQAENTCSDFGKNRLQSAQILFYKVLELVLNDEMSKKQTSDVSNLLKNEIFLQCLFACCCEIVIHSYQNRDKTFPWILKALNLEAYLFYKVIEVIVKAVDQLTRDMVKHLNRIEEMILESLAWKTPSPLWAAIDALKSKEKGTSKDDDFIGLPSYEEVALPGTFDLIDPNTPGQPVLRRIALDRGAPNDVTQSPISSASDRFQSPTHPSALVKKRLFSEKTANQSLLKGSGPLARVANSEPQRNGPVTSTPVLNRDQTKPRRTGSLALFFRKFYNLTNARMQTLCNALEITDVDVKRKIWTIFEHTIKERTELMKDRHLDQILMSAVYVICKLCKIDKNTFTEIMRCYRLQPQAESHIYRSVLITRVSRNSSSTSDETLNNKHQENSGPPTPSEMAATSRIYNSEERGDLIKFYNAVFVPEVKDYVKRLGLADPNIANLTLSPLPRQNRPIPQSSPVRRVTDCIITRVLDPKELPASPAPTLNYCFNRSPAKNFKLSFKDLETINKMVTQADARKYIGKRLLTDDAETNLIADGEPNSKKSAPSATFVARKLENIMGERRTQNH</sequence>
<keyword evidence="5" id="KW-0804">Transcription</keyword>